<proteinExistence type="inferred from homology"/>
<dbReference type="CDD" id="cd18609">
    <property type="entry name" value="GH32-like"/>
    <property type="match status" value="1"/>
</dbReference>
<name>A0A9X1M2H4_9MICC</name>
<dbReference type="SMART" id="SM00640">
    <property type="entry name" value="Glyco_32"/>
    <property type="match status" value="1"/>
</dbReference>
<dbReference type="EC" id="3.2.1.26" evidence="2"/>
<dbReference type="AlphaFoldDB" id="A0A9X1M2H4"/>
<organism evidence="6 7">
    <name type="scientific">Arthrobacter gengyunqii</name>
    <dbReference type="NCBI Taxonomy" id="2886940"/>
    <lineage>
        <taxon>Bacteria</taxon>
        <taxon>Bacillati</taxon>
        <taxon>Actinomycetota</taxon>
        <taxon>Actinomycetes</taxon>
        <taxon>Micrococcales</taxon>
        <taxon>Micrococcaceae</taxon>
        <taxon>Arthrobacter</taxon>
    </lineage>
</organism>
<feature type="domain" description="Glycosyl hydrolase family 32 N-terminal" evidence="5">
    <location>
        <begin position="20"/>
        <end position="229"/>
    </location>
</feature>
<dbReference type="InterPro" id="IPR013148">
    <property type="entry name" value="Glyco_hydro_32_N"/>
</dbReference>
<evidence type="ECO:0000313" key="6">
    <source>
        <dbReference type="EMBL" id="MCC3270114.1"/>
    </source>
</evidence>
<comment type="similarity">
    <text evidence="1">Belongs to the glycosyl hydrolase 32 family.</text>
</comment>
<dbReference type="InterPro" id="IPR051214">
    <property type="entry name" value="GH32_Enzymes"/>
</dbReference>
<dbReference type="InterPro" id="IPR023296">
    <property type="entry name" value="Glyco_hydro_beta-prop_sf"/>
</dbReference>
<dbReference type="PANTHER" id="PTHR43101:SF1">
    <property type="entry name" value="BETA-FRUCTOSIDASE"/>
    <property type="match status" value="1"/>
</dbReference>
<dbReference type="Pfam" id="PF00251">
    <property type="entry name" value="Glyco_hydro_32N"/>
    <property type="match status" value="1"/>
</dbReference>
<protein>
    <recommendedName>
        <fullName evidence="2">beta-fructofuranosidase</fullName>
        <ecNumber evidence="2">3.2.1.26</ecNumber>
    </recommendedName>
</protein>
<evidence type="ECO:0000256" key="3">
    <source>
        <dbReference type="ARBA" id="ARBA00022801"/>
    </source>
</evidence>
<keyword evidence="4" id="KW-0326">Glycosidase</keyword>
<dbReference type="Gene3D" id="2.115.10.20">
    <property type="entry name" value="Glycosyl hydrolase domain, family 43"/>
    <property type="match status" value="1"/>
</dbReference>
<evidence type="ECO:0000313" key="7">
    <source>
        <dbReference type="Proteomes" id="UP001139264"/>
    </source>
</evidence>
<keyword evidence="3 6" id="KW-0378">Hydrolase</keyword>
<dbReference type="Proteomes" id="UP001139264">
    <property type="component" value="Unassembled WGS sequence"/>
</dbReference>
<dbReference type="PANTHER" id="PTHR43101">
    <property type="entry name" value="BETA-FRUCTOSIDASE"/>
    <property type="match status" value="1"/>
</dbReference>
<gene>
    <name evidence="6" type="ORF">LJ751_12245</name>
</gene>
<sequence>MSFALTDHWVWDFWHADDGDRHHLYYLHAPRSLADPGLRHRNARIGLATSDDLSTWVDHGVVLEPGGAADFDASATWTGSVVRADNGAWHMFYTGTRFLHPEKITNVETVGRAVSDDLRSWTKQAEQIPADPRWYETLGDGSWHEEAWRDPWLHRDSAGLWHMLITARTREGAGRDRGVVGHATSSDLQNWTVQPPLSEPGAGFAHLEVLQLVTIEDRHVLLFSCDTAHLAGQREADGTGGGIWALPLASDRLEHPLDIASAIRLTSEDLYAGRAVRTRSGEWVLLAFENVDTEGTFISGISDPLPLEWAPDGSLCLASAGMRA</sequence>
<dbReference type="GO" id="GO:0005975">
    <property type="term" value="P:carbohydrate metabolic process"/>
    <property type="evidence" value="ECO:0007669"/>
    <property type="project" value="InterPro"/>
</dbReference>
<evidence type="ECO:0000256" key="1">
    <source>
        <dbReference type="ARBA" id="ARBA00009902"/>
    </source>
</evidence>
<dbReference type="GO" id="GO:0004564">
    <property type="term" value="F:beta-fructofuranosidase activity"/>
    <property type="evidence" value="ECO:0007669"/>
    <property type="project" value="UniProtKB-EC"/>
</dbReference>
<accession>A0A9X1M2H4</accession>
<dbReference type="RefSeq" id="WP_227908388.1">
    <property type="nucleotide sequence ID" value="NZ_CP095461.1"/>
</dbReference>
<evidence type="ECO:0000259" key="5">
    <source>
        <dbReference type="Pfam" id="PF00251"/>
    </source>
</evidence>
<dbReference type="EMBL" id="JAJFZP010000010">
    <property type="protein sequence ID" value="MCC3270114.1"/>
    <property type="molecule type" value="Genomic_DNA"/>
</dbReference>
<dbReference type="InterPro" id="IPR001362">
    <property type="entry name" value="Glyco_hydro_32"/>
</dbReference>
<dbReference type="SUPFAM" id="SSF75005">
    <property type="entry name" value="Arabinanase/levansucrase/invertase"/>
    <property type="match status" value="1"/>
</dbReference>
<evidence type="ECO:0000256" key="2">
    <source>
        <dbReference type="ARBA" id="ARBA00012758"/>
    </source>
</evidence>
<reference evidence="6" key="1">
    <citation type="submission" date="2021-10" db="EMBL/GenBank/DDBJ databases">
        <title>Novel species in genus Arthrobacter.</title>
        <authorList>
            <person name="Liu Y."/>
        </authorList>
    </citation>
    <scope>NUCLEOTIDE SEQUENCE</scope>
    <source>
        <strain evidence="6">Zg-Y809</strain>
    </source>
</reference>
<evidence type="ECO:0000256" key="4">
    <source>
        <dbReference type="ARBA" id="ARBA00023295"/>
    </source>
</evidence>
<comment type="caution">
    <text evidence="6">The sequence shown here is derived from an EMBL/GenBank/DDBJ whole genome shotgun (WGS) entry which is preliminary data.</text>
</comment>